<dbReference type="PIRSF" id="PIRSF016123">
    <property type="entry name" value="UCP016123"/>
    <property type="match status" value="1"/>
</dbReference>
<evidence type="ECO:0000256" key="1">
    <source>
        <dbReference type="ARBA" id="ARBA00003959"/>
    </source>
</evidence>
<comment type="caution">
    <text evidence="15">The sequence shown here is derived from an EMBL/GenBank/DDBJ whole genome shotgun (WGS) entry which is preliminary data.</text>
</comment>
<dbReference type="GO" id="GO:0002128">
    <property type="term" value="P:tRNA nucleoside ribose methylation"/>
    <property type="evidence" value="ECO:0007669"/>
    <property type="project" value="UniProtKB-UniRule"/>
</dbReference>
<evidence type="ECO:0000256" key="6">
    <source>
        <dbReference type="ARBA" id="ARBA00013709"/>
    </source>
</evidence>
<comment type="caution">
    <text evidence="14">Lacks conserved residue(s) required for the propagation of feature annotation.</text>
</comment>
<evidence type="ECO:0000256" key="10">
    <source>
        <dbReference type="ARBA" id="ARBA00022691"/>
    </source>
</evidence>
<dbReference type="PANTHER" id="PTHR42197:SF1">
    <property type="entry name" value="TRNA (CYTIDINE(56)-2'-O)-METHYLTRANSFERASE"/>
    <property type="match status" value="1"/>
</dbReference>
<evidence type="ECO:0000256" key="2">
    <source>
        <dbReference type="ARBA" id="ARBA00004496"/>
    </source>
</evidence>
<dbReference type="InterPro" id="IPR002845">
    <property type="entry name" value="tRNA_mtfrase_aTrm56"/>
</dbReference>
<protein>
    <recommendedName>
        <fullName evidence="6 14">tRNA (cytidine(56)-2'-O)-methyltransferase</fullName>
        <ecNumber evidence="5 14">2.1.1.206</ecNumber>
    </recommendedName>
    <alternativeName>
        <fullName evidence="12 14">tRNA ribose 2'-O-methyltransferase aTrm56</fullName>
    </alternativeName>
</protein>
<comment type="catalytic activity">
    <reaction evidence="13 14">
        <text>cytidine(56) in tRNA + S-adenosyl-L-methionine = 2'-O-methylcytidine(56) in tRNA + S-adenosyl-L-homocysteine + H(+)</text>
        <dbReference type="Rhea" id="RHEA:42968"/>
        <dbReference type="Rhea" id="RHEA-COMP:10308"/>
        <dbReference type="Rhea" id="RHEA-COMP:10309"/>
        <dbReference type="ChEBI" id="CHEBI:15378"/>
        <dbReference type="ChEBI" id="CHEBI:57856"/>
        <dbReference type="ChEBI" id="CHEBI:59789"/>
        <dbReference type="ChEBI" id="CHEBI:74495"/>
        <dbReference type="ChEBI" id="CHEBI:82748"/>
        <dbReference type="EC" id="2.1.1.206"/>
    </reaction>
</comment>
<evidence type="ECO:0000256" key="14">
    <source>
        <dbReference type="HAMAP-Rule" id="MF_00077"/>
    </source>
</evidence>
<keyword evidence="11 14" id="KW-0819">tRNA processing</keyword>
<comment type="subcellular location">
    <subcellularLocation>
        <location evidence="2 14">Cytoplasm</location>
    </subcellularLocation>
</comment>
<sequence>MGTCEVLRIGHRPERDKRITTHVALTARAFGACKIFLSKPDSRIIDTVGKVAEKFGGDFIIETTTNPKAIVKNWVGTTIHLTMFGLPIDDNLEDIKKCKGPLLFVVGAEKVPPWVFEHSDFNIAIGSQPHSEVSALAIALSKINDVSYSQNFEGQLQVVPSGERRKMKNRSEVDY</sequence>
<dbReference type="HAMAP" id="MF_00077">
    <property type="entry name" value="tRNA_methyltr_aTrm56"/>
    <property type="match status" value="1"/>
</dbReference>
<evidence type="ECO:0000256" key="12">
    <source>
        <dbReference type="ARBA" id="ARBA00029826"/>
    </source>
</evidence>
<dbReference type="Proteomes" id="UP000585802">
    <property type="component" value="Unassembled WGS sequence"/>
</dbReference>
<dbReference type="AlphaFoldDB" id="A0A7J4GSH9"/>
<dbReference type="GO" id="GO:0106059">
    <property type="term" value="F:tRNA (cytidine(56)-2'-O)-methyltransferase activity"/>
    <property type="evidence" value="ECO:0007669"/>
    <property type="project" value="UniProtKB-EC"/>
</dbReference>
<evidence type="ECO:0000256" key="3">
    <source>
        <dbReference type="ARBA" id="ARBA00010324"/>
    </source>
</evidence>
<evidence type="ECO:0000313" key="15">
    <source>
        <dbReference type="EMBL" id="HIF36939.1"/>
    </source>
</evidence>
<comment type="similarity">
    <text evidence="3 14">Belongs to the aTrm56 family.</text>
</comment>
<dbReference type="GO" id="GO:0005737">
    <property type="term" value="C:cytoplasm"/>
    <property type="evidence" value="ECO:0007669"/>
    <property type="project" value="UniProtKB-SubCell"/>
</dbReference>
<evidence type="ECO:0000256" key="7">
    <source>
        <dbReference type="ARBA" id="ARBA00022490"/>
    </source>
</evidence>
<comment type="function">
    <text evidence="1 14">Specifically catalyzes the AdoMet-dependent 2'-O-ribose methylation of cytidine at position 56 in tRNAs.</text>
</comment>
<accession>A0A7J4GSH9</accession>
<dbReference type="PANTHER" id="PTHR42197">
    <property type="entry name" value="TRNA (CYTIDINE(56)-2'-O)-METHYLTRANSFERASE"/>
    <property type="match status" value="1"/>
</dbReference>
<feature type="binding site" evidence="14">
    <location>
        <position position="81"/>
    </location>
    <ligand>
        <name>S-adenosyl-L-methionine</name>
        <dbReference type="ChEBI" id="CHEBI:59789"/>
    </ligand>
</feature>
<dbReference type="SUPFAM" id="SSF75217">
    <property type="entry name" value="alpha/beta knot"/>
    <property type="match status" value="1"/>
</dbReference>
<dbReference type="Pfam" id="PF01994">
    <property type="entry name" value="Trm56"/>
    <property type="match status" value="1"/>
</dbReference>
<keyword evidence="8 14" id="KW-0489">Methyltransferase</keyword>
<evidence type="ECO:0000256" key="5">
    <source>
        <dbReference type="ARBA" id="ARBA00012624"/>
    </source>
</evidence>
<feature type="binding site" evidence="14">
    <location>
        <begin position="107"/>
        <end position="111"/>
    </location>
    <ligand>
        <name>S-adenosyl-L-methionine</name>
        <dbReference type="ChEBI" id="CHEBI:59789"/>
    </ligand>
</feature>
<dbReference type="EC" id="2.1.1.206" evidence="5 14"/>
<evidence type="ECO:0000256" key="4">
    <source>
        <dbReference type="ARBA" id="ARBA00011738"/>
    </source>
</evidence>
<keyword evidence="10 14" id="KW-0949">S-adenosyl-L-methionine</keyword>
<gene>
    <name evidence="15" type="ORF">EYQ70_00725</name>
</gene>
<reference evidence="16" key="1">
    <citation type="journal article" date="2019" name="bioRxiv">
        <title>Genome diversification in globally distributed novel marine Proteobacteria is linked to environmental adaptation.</title>
        <authorList>
            <person name="Zhou Z."/>
            <person name="Tran P.Q."/>
            <person name="Kieft K."/>
            <person name="Anantharaman K."/>
        </authorList>
    </citation>
    <scope>NUCLEOTIDE SEQUENCE [LARGE SCALE GENOMIC DNA]</scope>
</reference>
<dbReference type="EMBL" id="DUCX01000014">
    <property type="protein sequence ID" value="HIF36939.1"/>
    <property type="molecule type" value="Genomic_DNA"/>
</dbReference>
<evidence type="ECO:0000313" key="16">
    <source>
        <dbReference type="Proteomes" id="UP000585802"/>
    </source>
</evidence>
<dbReference type="InterPro" id="IPR029026">
    <property type="entry name" value="tRNA_m1G_MTases_N"/>
</dbReference>
<dbReference type="InterPro" id="IPR029028">
    <property type="entry name" value="Alpha/beta_knot_MTases"/>
</dbReference>
<keyword evidence="9 14" id="KW-0808">Transferase</keyword>
<keyword evidence="7 14" id="KW-0963">Cytoplasm</keyword>
<comment type="subunit">
    <text evidence="4 14">Homodimer.</text>
</comment>
<proteinExistence type="inferred from homology"/>
<evidence type="ECO:0000256" key="9">
    <source>
        <dbReference type="ARBA" id="ARBA00022679"/>
    </source>
</evidence>
<evidence type="ECO:0000256" key="8">
    <source>
        <dbReference type="ARBA" id="ARBA00022603"/>
    </source>
</evidence>
<dbReference type="Gene3D" id="3.40.1280.10">
    <property type="match status" value="1"/>
</dbReference>
<name>A0A7J4GSH9_9ARCH</name>
<evidence type="ECO:0000256" key="13">
    <source>
        <dbReference type="ARBA" id="ARBA00047792"/>
    </source>
</evidence>
<organism evidence="15 16">
    <name type="scientific">Marine Group III euryarchaeote</name>
    <dbReference type="NCBI Taxonomy" id="2173149"/>
    <lineage>
        <taxon>Archaea</taxon>
        <taxon>Methanobacteriati</taxon>
        <taxon>Thermoplasmatota</taxon>
        <taxon>Thermoplasmata</taxon>
        <taxon>Candidatus Thermoprofundales</taxon>
    </lineage>
</organism>
<evidence type="ECO:0000256" key="11">
    <source>
        <dbReference type="ARBA" id="ARBA00022694"/>
    </source>
</evidence>